<dbReference type="GO" id="GO:0007165">
    <property type="term" value="P:signal transduction"/>
    <property type="evidence" value="ECO:0007669"/>
    <property type="project" value="TreeGrafter"/>
</dbReference>
<reference evidence="2 3" key="1">
    <citation type="submission" date="2014-02" db="EMBL/GenBank/DDBJ databases">
        <title>Single nucleus genome sequencing reveals high similarity among nuclei of an endomycorrhizal fungus.</title>
        <authorList>
            <person name="Lin K."/>
            <person name="Geurts R."/>
            <person name="Zhang Z."/>
            <person name="Limpens E."/>
            <person name="Saunders D.G."/>
            <person name="Mu D."/>
            <person name="Pang E."/>
            <person name="Cao H."/>
            <person name="Cha H."/>
            <person name="Lin T."/>
            <person name="Zhou Q."/>
            <person name="Shang Y."/>
            <person name="Li Y."/>
            <person name="Ivanov S."/>
            <person name="Sharma T."/>
            <person name="Velzen R.V."/>
            <person name="Ruijter N.D."/>
            <person name="Aanen D.K."/>
            <person name="Win J."/>
            <person name="Kamoun S."/>
            <person name="Bisseling T."/>
            <person name="Huang S."/>
        </authorList>
    </citation>
    <scope>NUCLEOTIDE SEQUENCE [LARGE SCALE GENOMIC DNA]</scope>
    <source>
        <strain evidence="3">DAOM197198w</strain>
    </source>
</reference>
<dbReference type="PRINTS" id="PR00109">
    <property type="entry name" value="TYRKINASE"/>
</dbReference>
<evidence type="ECO:0000313" key="3">
    <source>
        <dbReference type="Proteomes" id="UP000022910"/>
    </source>
</evidence>
<comment type="caution">
    <text evidence="2">The sequence shown here is derived from an EMBL/GenBank/DDBJ whole genome shotgun (WGS) entry which is preliminary data.</text>
</comment>
<dbReference type="Proteomes" id="UP000022910">
    <property type="component" value="Unassembled WGS sequence"/>
</dbReference>
<dbReference type="GO" id="GO:0005737">
    <property type="term" value="C:cytoplasm"/>
    <property type="evidence" value="ECO:0007669"/>
    <property type="project" value="TreeGrafter"/>
</dbReference>
<proteinExistence type="predicted"/>
<sequence>MICEECNKICLAKSFQQNFKNWTSGNSGIDKFIQNTQLSDPHDNIVEEALEWIPYNRFYDIEYIAKGGFGKVYRANWIDGPIKEWDLENENWKRGRQNKFVALKILDNSKNVTLEFMNEIISHHKLYENDYVGVGVIRFYGITQDLETKNYIMVLDYVKDGSLRNYLDNFYNKLSWYDKIHSLYKIVFGLCHIHNNEIIHRDLHVGNILFNHNIRFNHNYIYITDMGLCKPADYKENPKNKVYGVLPYIAPEVLRGQNYTKASDIYSFGIIMYEVISGLPPYHDLSHDKNLAIKICQGFRPRFNIKVPQLILNLIIRCLDANPLNRPTSDEISKILKQWGVDLLESRKSRKSHKLYQTELQKQINETDELSTSNMFSTSLALSYETHSEAIYTSRLLDFNNLPEPKNFDNYYEQYDNITSMEYSESQQIDISQLKINE</sequence>
<dbReference type="GO" id="GO:0005524">
    <property type="term" value="F:ATP binding"/>
    <property type="evidence" value="ECO:0007669"/>
    <property type="project" value="InterPro"/>
</dbReference>
<dbReference type="STRING" id="1432141.A0A015LPZ8"/>
<dbReference type="InterPro" id="IPR050167">
    <property type="entry name" value="Ser_Thr_protein_kinase"/>
</dbReference>
<dbReference type="PROSITE" id="PS50011">
    <property type="entry name" value="PROTEIN_KINASE_DOM"/>
    <property type="match status" value="1"/>
</dbReference>
<dbReference type="GO" id="GO:0004672">
    <property type="term" value="F:protein kinase activity"/>
    <property type="evidence" value="ECO:0007669"/>
    <property type="project" value="InterPro"/>
</dbReference>
<accession>A0A015LPZ8</accession>
<protein>
    <submittedName>
        <fullName evidence="2">Tpk1p</fullName>
    </submittedName>
</protein>
<dbReference type="InterPro" id="IPR000719">
    <property type="entry name" value="Prot_kinase_dom"/>
</dbReference>
<dbReference type="Pfam" id="PF07714">
    <property type="entry name" value="PK_Tyr_Ser-Thr"/>
    <property type="match status" value="1"/>
</dbReference>
<dbReference type="AlphaFoldDB" id="A0A015LPZ8"/>
<evidence type="ECO:0000259" key="1">
    <source>
        <dbReference type="PROSITE" id="PS50011"/>
    </source>
</evidence>
<dbReference type="PANTHER" id="PTHR23257">
    <property type="entry name" value="SERINE-THREONINE PROTEIN KINASE"/>
    <property type="match status" value="1"/>
</dbReference>
<keyword evidence="3" id="KW-1185">Reference proteome</keyword>
<dbReference type="EMBL" id="JEMT01012709">
    <property type="protein sequence ID" value="EXX74816.1"/>
    <property type="molecule type" value="Genomic_DNA"/>
</dbReference>
<name>A0A015LPZ8_RHIIW</name>
<feature type="domain" description="Protein kinase" evidence="1">
    <location>
        <begin position="58"/>
        <end position="340"/>
    </location>
</feature>
<organism evidence="2 3">
    <name type="scientific">Rhizophagus irregularis (strain DAOM 197198w)</name>
    <name type="common">Glomus intraradices</name>
    <dbReference type="NCBI Taxonomy" id="1432141"/>
    <lineage>
        <taxon>Eukaryota</taxon>
        <taxon>Fungi</taxon>
        <taxon>Fungi incertae sedis</taxon>
        <taxon>Mucoromycota</taxon>
        <taxon>Glomeromycotina</taxon>
        <taxon>Glomeromycetes</taxon>
        <taxon>Glomerales</taxon>
        <taxon>Glomeraceae</taxon>
        <taxon>Rhizophagus</taxon>
    </lineage>
</organism>
<dbReference type="InterPro" id="IPR011009">
    <property type="entry name" value="Kinase-like_dom_sf"/>
</dbReference>
<evidence type="ECO:0000313" key="2">
    <source>
        <dbReference type="EMBL" id="EXX74816.1"/>
    </source>
</evidence>
<dbReference type="InterPro" id="IPR001245">
    <property type="entry name" value="Ser-Thr/Tyr_kinase_cat_dom"/>
</dbReference>
<dbReference type="Gene3D" id="1.10.510.10">
    <property type="entry name" value="Transferase(Phosphotransferase) domain 1"/>
    <property type="match status" value="1"/>
</dbReference>
<dbReference type="Gene3D" id="1.10.10.1010">
    <property type="entry name" value="Intein homing endonuclease, domain IV"/>
    <property type="match status" value="1"/>
</dbReference>
<dbReference type="SUPFAM" id="SSF56112">
    <property type="entry name" value="Protein kinase-like (PK-like)"/>
    <property type="match status" value="1"/>
</dbReference>
<dbReference type="HOGENOM" id="CLU_000288_7_34_1"/>
<gene>
    <name evidence="2" type="ORF">RirG_047580</name>
</gene>